<dbReference type="InterPro" id="IPR017972">
    <property type="entry name" value="Cyt_P450_CS"/>
</dbReference>
<evidence type="ECO:0008006" key="5">
    <source>
        <dbReference type="Google" id="ProtNLM"/>
    </source>
</evidence>
<gene>
    <name evidence="3" type="ORF">BL253_20575</name>
</gene>
<evidence type="ECO:0000256" key="2">
    <source>
        <dbReference type="RuleBase" id="RU000461"/>
    </source>
</evidence>
<protein>
    <recommendedName>
        <fullName evidence="5">Cytochrome</fullName>
    </recommendedName>
</protein>
<dbReference type="Pfam" id="PF00067">
    <property type="entry name" value="p450"/>
    <property type="match status" value="1"/>
</dbReference>
<sequence>MVRFMTTQPSSEAAEPIEAVAARFEVHDPALQHDPHPVYARLRAERPVAHSDMHGGHHILSRYDDVLAVLQDPARFSSSGVLIPSWEFPVGGPQIPLEIDGEDHRLYRVALASLFSPAQIAPLEPLMRTTARRLLAAISAKGGGEMISEYASPLAAETFLHTFDMTRDVLPDLLAYKDLLIRGGGERRDDLAAGSPAIVGLFQEQLERRRAEGATGPDAMSQLLRARFAGRPLTDDEIVNISVVIMLASLDTTSAALGNILAFLVNHPDHRRQLTQDPALIPGAVEELLRYEGMISNGRLVTEKATVGGVELSPGERVMLLYASTGRDERKYDDPETVQFERANIRHLTFGAGPHRCLGMHLARLTLRVGIEELHGVTTDYRLAPGSEPEWALGHVRGLLSLELTF</sequence>
<dbReference type="Gene3D" id="1.10.630.10">
    <property type="entry name" value="Cytochrome P450"/>
    <property type="match status" value="1"/>
</dbReference>
<name>A0A1V2I850_9ACTN</name>
<keyword evidence="2" id="KW-0408">Iron</keyword>
<keyword evidence="4" id="KW-1185">Reference proteome</keyword>
<dbReference type="GO" id="GO:0005506">
    <property type="term" value="F:iron ion binding"/>
    <property type="evidence" value="ECO:0007669"/>
    <property type="project" value="InterPro"/>
</dbReference>
<dbReference type="PROSITE" id="PS00086">
    <property type="entry name" value="CYTOCHROME_P450"/>
    <property type="match status" value="1"/>
</dbReference>
<dbReference type="GO" id="GO:0020037">
    <property type="term" value="F:heme binding"/>
    <property type="evidence" value="ECO:0007669"/>
    <property type="project" value="InterPro"/>
</dbReference>
<dbReference type="GO" id="GO:0004497">
    <property type="term" value="F:monooxygenase activity"/>
    <property type="evidence" value="ECO:0007669"/>
    <property type="project" value="UniProtKB-KW"/>
</dbReference>
<keyword evidence="2" id="KW-0349">Heme</keyword>
<dbReference type="AlphaFoldDB" id="A0A1V2I850"/>
<dbReference type="STRING" id="1834516.BL253_20575"/>
<dbReference type="PRINTS" id="PR00385">
    <property type="entry name" value="P450"/>
</dbReference>
<proteinExistence type="inferred from homology"/>
<comment type="caution">
    <text evidence="3">The sequence shown here is derived from an EMBL/GenBank/DDBJ whole genome shotgun (WGS) entry which is preliminary data.</text>
</comment>
<evidence type="ECO:0000313" key="3">
    <source>
        <dbReference type="EMBL" id="ONH28002.1"/>
    </source>
</evidence>
<dbReference type="Proteomes" id="UP000188929">
    <property type="component" value="Unassembled WGS sequence"/>
</dbReference>
<dbReference type="EMBL" id="MOMC01000043">
    <property type="protein sequence ID" value="ONH28002.1"/>
    <property type="molecule type" value="Genomic_DNA"/>
</dbReference>
<keyword evidence="2" id="KW-0479">Metal-binding</keyword>
<dbReference type="PANTHER" id="PTHR46696:SF6">
    <property type="entry name" value="P450, PUTATIVE (EUROFUNG)-RELATED"/>
    <property type="match status" value="1"/>
</dbReference>
<comment type="similarity">
    <text evidence="1 2">Belongs to the cytochrome P450 family.</text>
</comment>
<reference evidence="4" key="1">
    <citation type="submission" date="2016-10" db="EMBL/GenBank/DDBJ databases">
        <title>Frankia sp. NRRL B-16386 Genome sequencing.</title>
        <authorList>
            <person name="Ghodhbane-Gtari F."/>
            <person name="Swanson E."/>
            <person name="Gueddou A."/>
            <person name="Hezbri K."/>
            <person name="Ktari K."/>
            <person name="Nouioui I."/>
            <person name="Morris K."/>
            <person name="Simpson S."/>
            <person name="Abebe-Akele F."/>
            <person name="Thomas K."/>
            <person name="Gtari M."/>
            <person name="Tisa L.S."/>
        </authorList>
    </citation>
    <scope>NUCLEOTIDE SEQUENCE [LARGE SCALE GENOMIC DNA]</scope>
    <source>
        <strain evidence="4">NRRL B-16386</strain>
    </source>
</reference>
<dbReference type="PRINTS" id="PR00359">
    <property type="entry name" value="BP450"/>
</dbReference>
<dbReference type="InterPro" id="IPR001128">
    <property type="entry name" value="Cyt_P450"/>
</dbReference>
<dbReference type="GO" id="GO:0016705">
    <property type="term" value="F:oxidoreductase activity, acting on paired donors, with incorporation or reduction of molecular oxygen"/>
    <property type="evidence" value="ECO:0007669"/>
    <property type="project" value="InterPro"/>
</dbReference>
<accession>A0A1V2I850</accession>
<dbReference type="SUPFAM" id="SSF48264">
    <property type="entry name" value="Cytochrome P450"/>
    <property type="match status" value="1"/>
</dbReference>
<evidence type="ECO:0000313" key="4">
    <source>
        <dbReference type="Proteomes" id="UP000188929"/>
    </source>
</evidence>
<keyword evidence="2" id="KW-0560">Oxidoreductase</keyword>
<organism evidence="3 4">
    <name type="scientific">Pseudofrankia asymbiotica</name>
    <dbReference type="NCBI Taxonomy" id="1834516"/>
    <lineage>
        <taxon>Bacteria</taxon>
        <taxon>Bacillati</taxon>
        <taxon>Actinomycetota</taxon>
        <taxon>Actinomycetes</taxon>
        <taxon>Frankiales</taxon>
        <taxon>Frankiaceae</taxon>
        <taxon>Pseudofrankia</taxon>
    </lineage>
</organism>
<dbReference type="InterPro" id="IPR036396">
    <property type="entry name" value="Cyt_P450_sf"/>
</dbReference>
<dbReference type="InterPro" id="IPR002397">
    <property type="entry name" value="Cyt_P450_B"/>
</dbReference>
<keyword evidence="2" id="KW-0503">Monooxygenase</keyword>
<dbReference type="PANTHER" id="PTHR46696">
    <property type="entry name" value="P450, PUTATIVE (EUROFUNG)-RELATED"/>
    <property type="match status" value="1"/>
</dbReference>
<evidence type="ECO:0000256" key="1">
    <source>
        <dbReference type="ARBA" id="ARBA00010617"/>
    </source>
</evidence>